<reference evidence="3" key="1">
    <citation type="submission" date="2019-04" db="EMBL/GenBank/DDBJ databases">
        <authorList>
            <person name="Alioto T."/>
            <person name="Alioto T."/>
        </authorList>
    </citation>
    <scope>NUCLEOTIDE SEQUENCE [LARGE SCALE GENOMIC DNA]</scope>
</reference>
<organism evidence="3 4">
    <name type="scientific">Marmota monax</name>
    <name type="common">Woodchuck</name>
    <dbReference type="NCBI Taxonomy" id="9995"/>
    <lineage>
        <taxon>Eukaryota</taxon>
        <taxon>Metazoa</taxon>
        <taxon>Chordata</taxon>
        <taxon>Craniata</taxon>
        <taxon>Vertebrata</taxon>
        <taxon>Euteleostomi</taxon>
        <taxon>Mammalia</taxon>
        <taxon>Eutheria</taxon>
        <taxon>Euarchontoglires</taxon>
        <taxon>Glires</taxon>
        <taxon>Rodentia</taxon>
        <taxon>Sciuromorpha</taxon>
        <taxon>Sciuridae</taxon>
        <taxon>Xerinae</taxon>
        <taxon>Marmotini</taxon>
        <taxon>Marmota</taxon>
    </lineage>
</organism>
<feature type="region of interest" description="Disordered" evidence="2">
    <location>
        <begin position="47"/>
        <end position="82"/>
    </location>
</feature>
<dbReference type="GO" id="GO:0010508">
    <property type="term" value="P:positive regulation of autophagy"/>
    <property type="evidence" value="ECO:0007669"/>
    <property type="project" value="TreeGrafter"/>
</dbReference>
<dbReference type="InterPro" id="IPR009348">
    <property type="entry name" value="NPR2-like"/>
</dbReference>
<evidence type="ECO:0000256" key="1">
    <source>
        <dbReference type="ARBA" id="ARBA00008433"/>
    </source>
</evidence>
<accession>A0A5E4B2D3</accession>
<dbReference type="Proteomes" id="UP000335636">
    <property type="component" value="Unassembled WGS sequence"/>
</dbReference>
<comment type="caution">
    <text evidence="3">The sequence shown here is derived from an EMBL/GenBank/DDBJ whole genome shotgun (WGS) entry which is preliminary data.</text>
</comment>
<dbReference type="AlphaFoldDB" id="A0A5E4B2D3"/>
<evidence type="ECO:0000313" key="4">
    <source>
        <dbReference type="Proteomes" id="UP000335636"/>
    </source>
</evidence>
<proteinExistence type="inferred from homology"/>
<dbReference type="GO" id="GO:0034198">
    <property type="term" value="P:cellular response to amino acid starvation"/>
    <property type="evidence" value="ECO:0007669"/>
    <property type="project" value="TreeGrafter"/>
</dbReference>
<dbReference type="EMBL" id="CABDUW010000244">
    <property type="protein sequence ID" value="VTJ63883.1"/>
    <property type="molecule type" value="Genomic_DNA"/>
</dbReference>
<dbReference type="GO" id="GO:0005096">
    <property type="term" value="F:GTPase activator activity"/>
    <property type="evidence" value="ECO:0007669"/>
    <property type="project" value="TreeGrafter"/>
</dbReference>
<keyword evidence="4" id="KW-1185">Reference proteome</keyword>
<dbReference type="PANTHER" id="PTHR12991">
    <property type="entry name" value="NITROGEN PERMEASE REGULATOR 2/TUMOR SUPPRESSOR CANDIDATE 4"/>
    <property type="match status" value="1"/>
</dbReference>
<dbReference type="GO" id="GO:1904262">
    <property type="term" value="P:negative regulation of TORC1 signaling"/>
    <property type="evidence" value="ECO:0007669"/>
    <property type="project" value="TreeGrafter"/>
</dbReference>
<gene>
    <name evidence="3" type="ORF">MONAX_5E019647</name>
</gene>
<evidence type="ECO:0008006" key="5">
    <source>
        <dbReference type="Google" id="ProtNLM"/>
    </source>
</evidence>
<protein>
    <recommendedName>
        <fullName evidence="5">Nitrogen permease regulator 2-like protein</fullName>
    </recommendedName>
</protein>
<dbReference type="PANTHER" id="PTHR12991:SF10">
    <property type="entry name" value="GATOR COMPLEX PROTEIN NPRL2"/>
    <property type="match status" value="1"/>
</dbReference>
<evidence type="ECO:0000256" key="2">
    <source>
        <dbReference type="SAM" id="MobiDB-lite"/>
    </source>
</evidence>
<comment type="similarity">
    <text evidence="1">Belongs to the NPR2 family.</text>
</comment>
<dbReference type="Pfam" id="PF06218">
    <property type="entry name" value="NPR2"/>
    <property type="match status" value="1"/>
</dbReference>
<sequence length="496" mass="56215">MHHPVTGGNARWERVKHCGNCSSQMCPTYSLNPFRRSDVVVSSKKMLDNQDPTAHAAAPSRSRFTSGCDIYPPGTSWEEPPQAPPLNLATQTLLSRQIGVSPRERQGATDTGLASAMGSSCRIECIFFSEFHPTLGPKITYQVPEDFISRELFDTVQVYIITKPELQNKLITVTAMEKKLIGCPVCIEHKKYSRNALLFNLGFVCDAQAKTCALEPIVKKLAGYLTTLELESSFVSTEESKQKLVPIMTILLEELNASGRCTLPIDESNTIHLKVIEQRPDPPVAQEYDVPVFTKDKEDFFNSQWDLTTQQILPYIDGFRHVQKISAEADVELNLVRIAIQNLLYYGVVTLVSILQYSNVYCPTPKVQDLVDDKSLQEACLSYVTKQGHKRASLRDVFQLYCSLSPGTTVRDLIGRHPQQLQHVDERKLIQFGLMKNLIRRLQKYPVRVSREERSHPARLYTGCHSYDEICCKTGMSYHELDERLENDPNIIICWK</sequence>
<name>A0A5E4B2D3_MARMO</name>
<dbReference type="GO" id="GO:0005774">
    <property type="term" value="C:vacuolar membrane"/>
    <property type="evidence" value="ECO:0007669"/>
    <property type="project" value="TreeGrafter"/>
</dbReference>
<dbReference type="GO" id="GO:1990130">
    <property type="term" value="C:GATOR1 complex"/>
    <property type="evidence" value="ECO:0007669"/>
    <property type="project" value="TreeGrafter"/>
</dbReference>
<evidence type="ECO:0000313" key="3">
    <source>
        <dbReference type="EMBL" id="VTJ63883.1"/>
    </source>
</evidence>